<name>A0ABT1MQ11_9RHOB</name>
<accession>A0ABT1MQ11</accession>
<organism evidence="1 2">
    <name type="scientific">Paracoccus albicereus</name>
    <dbReference type="NCBI Taxonomy" id="2922394"/>
    <lineage>
        <taxon>Bacteria</taxon>
        <taxon>Pseudomonadati</taxon>
        <taxon>Pseudomonadota</taxon>
        <taxon>Alphaproteobacteria</taxon>
        <taxon>Rhodobacterales</taxon>
        <taxon>Paracoccaceae</taxon>
        <taxon>Paracoccus</taxon>
    </lineage>
</organism>
<evidence type="ECO:0000313" key="1">
    <source>
        <dbReference type="EMBL" id="MCQ0970394.1"/>
    </source>
</evidence>
<dbReference type="EMBL" id="JAKZEU010000002">
    <property type="protein sequence ID" value="MCQ0970394.1"/>
    <property type="molecule type" value="Genomic_DNA"/>
</dbReference>
<dbReference type="RefSeq" id="WP_255329369.1">
    <property type="nucleotide sequence ID" value="NZ_JAKZEU010000002.1"/>
</dbReference>
<gene>
    <name evidence="1" type="ORF">MLD63_08155</name>
</gene>
<evidence type="ECO:0000313" key="2">
    <source>
        <dbReference type="Proteomes" id="UP001203945"/>
    </source>
</evidence>
<dbReference type="SUPFAM" id="SSF53448">
    <property type="entry name" value="Nucleotide-diphospho-sugar transferases"/>
    <property type="match status" value="1"/>
</dbReference>
<sequence length="294" mass="33395">MTGLVISLTTIPPRLPLIGPTLRDLLNQSAPVDEIRLYLPRRHRRFPLAAGMVPELPSGIRLILLDEDFGPATKVLPAARDLAGQDVELIFCDDDQAYDPEWAARFVQARKQRPNDALVQKGYHLEDRPEGTKYYPRRDADQLPRAGRVEKNLAYRLRRALSLGQWRSVPFTRDGYVDILEGYRGAMIRPEFLPPEAFVIPELLWTVDDPWLSGHLHRTGHAPWLVTGGPRPRPVAEADTTESLRNLVHEGHDRRAADTLAIEYFRRHYHLWPDARPPQHDTAALSVPALPHVA</sequence>
<dbReference type="InterPro" id="IPR029044">
    <property type="entry name" value="Nucleotide-diphossugar_trans"/>
</dbReference>
<comment type="caution">
    <text evidence="1">The sequence shown here is derived from an EMBL/GenBank/DDBJ whole genome shotgun (WGS) entry which is preliminary data.</text>
</comment>
<keyword evidence="2" id="KW-1185">Reference proteome</keyword>
<dbReference type="CDD" id="cd00761">
    <property type="entry name" value="Glyco_tranf_GTA_type"/>
    <property type="match status" value="1"/>
</dbReference>
<protein>
    <submittedName>
        <fullName evidence="1">Glycosyltransferase family 2 protein</fullName>
    </submittedName>
</protein>
<proteinExistence type="predicted"/>
<dbReference type="Proteomes" id="UP001203945">
    <property type="component" value="Unassembled WGS sequence"/>
</dbReference>
<reference evidence="1 2" key="1">
    <citation type="submission" date="2022-03" db="EMBL/GenBank/DDBJ databases">
        <authorList>
            <person name="He Y."/>
        </authorList>
    </citation>
    <scope>NUCLEOTIDE SEQUENCE [LARGE SCALE GENOMIC DNA]</scope>
    <source>
        <strain evidence="1 2">TK19116</strain>
    </source>
</reference>